<feature type="transmembrane region" description="Helical" evidence="1">
    <location>
        <begin position="85"/>
        <end position="106"/>
    </location>
</feature>
<evidence type="ECO:0000256" key="1">
    <source>
        <dbReference type="SAM" id="Phobius"/>
    </source>
</evidence>
<evidence type="ECO:0000313" key="5">
    <source>
        <dbReference type="Proteomes" id="UP000324897"/>
    </source>
</evidence>
<feature type="transmembrane region" description="Helical" evidence="1">
    <location>
        <begin position="61"/>
        <end position="79"/>
    </location>
</feature>
<dbReference type="Gene3D" id="2.70.150.10">
    <property type="entry name" value="Calcium-transporting ATPase, cytoplasmic transduction domain A"/>
    <property type="match status" value="1"/>
</dbReference>
<protein>
    <submittedName>
        <fullName evidence="4">Uncharacterized protein</fullName>
    </submittedName>
</protein>
<comment type="caution">
    <text evidence="4">The sequence shown here is derived from an EMBL/GenBank/DDBJ whole genome shotgun (WGS) entry which is preliminary data.</text>
</comment>
<name>A0A5J9WKA5_9POAL</name>
<accession>A0A5J9WKA5</accession>
<keyword evidence="1" id="KW-0472">Membrane</keyword>
<dbReference type="OrthoDB" id="635877at2759"/>
<dbReference type="InterPro" id="IPR004014">
    <property type="entry name" value="ATPase_P-typ_cation-transptr_N"/>
</dbReference>
<keyword evidence="1" id="KW-1133">Transmembrane helix</keyword>
<proteinExistence type="predicted"/>
<evidence type="ECO:0000313" key="4">
    <source>
        <dbReference type="EMBL" id="TVU48678.1"/>
    </source>
</evidence>
<dbReference type="Gene3D" id="1.20.1110.10">
    <property type="entry name" value="Calcium-transporting ATPase, transmembrane domain"/>
    <property type="match status" value="1"/>
</dbReference>
<evidence type="ECO:0000259" key="2">
    <source>
        <dbReference type="Pfam" id="PF00122"/>
    </source>
</evidence>
<evidence type="ECO:0000259" key="3">
    <source>
        <dbReference type="Pfam" id="PF00690"/>
    </source>
</evidence>
<gene>
    <name evidence="4" type="ORF">EJB05_08323</name>
</gene>
<dbReference type="EMBL" id="RWGY01000004">
    <property type="protein sequence ID" value="TVU48678.1"/>
    <property type="molecule type" value="Genomic_DNA"/>
</dbReference>
<dbReference type="InterPro" id="IPR008250">
    <property type="entry name" value="ATPase_P-typ_transduc_dom_A_sf"/>
</dbReference>
<dbReference type="Proteomes" id="UP000324897">
    <property type="component" value="Chromosome 5"/>
</dbReference>
<dbReference type="PANTHER" id="PTHR42861">
    <property type="entry name" value="CALCIUM-TRANSPORTING ATPASE"/>
    <property type="match status" value="1"/>
</dbReference>
<dbReference type="SUPFAM" id="SSF81665">
    <property type="entry name" value="Calcium ATPase, transmembrane domain M"/>
    <property type="match status" value="1"/>
</dbReference>
<dbReference type="InterPro" id="IPR059000">
    <property type="entry name" value="ATPase_P-type_domA"/>
</dbReference>
<dbReference type="Pfam" id="PF00690">
    <property type="entry name" value="Cation_ATPase_N"/>
    <property type="match status" value="1"/>
</dbReference>
<keyword evidence="1" id="KW-0812">Transmembrane</keyword>
<organism evidence="4 5">
    <name type="scientific">Eragrostis curvula</name>
    <name type="common">weeping love grass</name>
    <dbReference type="NCBI Taxonomy" id="38414"/>
    <lineage>
        <taxon>Eukaryota</taxon>
        <taxon>Viridiplantae</taxon>
        <taxon>Streptophyta</taxon>
        <taxon>Embryophyta</taxon>
        <taxon>Tracheophyta</taxon>
        <taxon>Spermatophyta</taxon>
        <taxon>Magnoliopsida</taxon>
        <taxon>Liliopsida</taxon>
        <taxon>Poales</taxon>
        <taxon>Poaceae</taxon>
        <taxon>PACMAD clade</taxon>
        <taxon>Chloridoideae</taxon>
        <taxon>Eragrostideae</taxon>
        <taxon>Eragrostidinae</taxon>
        <taxon>Eragrostis</taxon>
    </lineage>
</organism>
<dbReference type="Pfam" id="PF00122">
    <property type="entry name" value="E1-E2_ATPase"/>
    <property type="match status" value="1"/>
</dbReference>
<feature type="non-terminal residue" evidence="4">
    <location>
        <position position="1"/>
    </location>
</feature>
<dbReference type="InterPro" id="IPR023298">
    <property type="entry name" value="ATPase_P-typ_TM_dom_sf"/>
</dbReference>
<feature type="domain" description="P-type ATPase A" evidence="2">
    <location>
        <begin position="119"/>
        <end position="165"/>
    </location>
</feature>
<dbReference type="Gramene" id="TVU48678">
    <property type="protein sequence ID" value="TVU48678"/>
    <property type="gene ID" value="EJB05_08323"/>
</dbReference>
<reference evidence="4 5" key="1">
    <citation type="journal article" date="2019" name="Sci. Rep.">
        <title>A high-quality genome of Eragrostis curvula grass provides insights into Poaceae evolution and supports new strategies to enhance forage quality.</title>
        <authorList>
            <person name="Carballo J."/>
            <person name="Santos B.A.C.M."/>
            <person name="Zappacosta D."/>
            <person name="Garbus I."/>
            <person name="Selva J.P."/>
            <person name="Gallo C.A."/>
            <person name="Diaz A."/>
            <person name="Albertini E."/>
            <person name="Caccamo M."/>
            <person name="Echenique V."/>
        </authorList>
    </citation>
    <scope>NUCLEOTIDE SEQUENCE [LARGE SCALE GENOMIC DNA]</scope>
    <source>
        <strain evidence="5">cv. Victoria</strain>
        <tissue evidence="4">Leaf</tissue>
    </source>
</reference>
<feature type="domain" description="Cation-transporting P-type ATPase N-terminal" evidence="3">
    <location>
        <begin position="11"/>
        <end position="72"/>
    </location>
</feature>
<dbReference type="AlphaFoldDB" id="A0A5J9WKA5"/>
<dbReference type="SUPFAM" id="SSF81653">
    <property type="entry name" value="Calcium ATPase, transduction domain A"/>
    <property type="match status" value="1"/>
</dbReference>
<sequence length="219" mass="23975">MASPEYNAMAELEEVLQRLGTADNLGLAEKEVARRLRLYGPNAVVLSHHYNVMVQIIRNSMSWMTVLTTVASLAITSAAQRSCKLAIIIFVLATSLIACFSSKLFLKYAKAPLESKAYAPRAKVLRDGRWRDVHAATLVPGDIIFLKVGDIVPANAHVLRFEKIVTMTCWAKRSVDCAHGFPIYYARTVFCGQGTAIVIATVRSIPRSTATLGTTLCSS</sequence>
<keyword evidence="5" id="KW-1185">Reference proteome</keyword>